<dbReference type="InterPro" id="IPR039506">
    <property type="entry name" value="SPOB_a"/>
</dbReference>
<evidence type="ECO:0000256" key="4">
    <source>
        <dbReference type="ARBA" id="ARBA00022679"/>
    </source>
</evidence>
<feature type="domain" description="Histidine kinase" evidence="13">
    <location>
        <begin position="423"/>
        <end position="526"/>
    </location>
</feature>
<keyword evidence="4" id="KW-0808">Transferase</keyword>
<dbReference type="InterPro" id="IPR033463">
    <property type="entry name" value="sCache_3"/>
</dbReference>
<dbReference type="PANTHER" id="PTHR43547">
    <property type="entry name" value="TWO-COMPONENT HISTIDINE KINASE"/>
    <property type="match status" value="1"/>
</dbReference>
<dbReference type="SUPFAM" id="SSF103190">
    <property type="entry name" value="Sensory domain-like"/>
    <property type="match status" value="1"/>
</dbReference>
<evidence type="ECO:0000256" key="2">
    <source>
        <dbReference type="ARBA" id="ARBA00022475"/>
    </source>
</evidence>
<dbReference type="SMART" id="SM00387">
    <property type="entry name" value="HATPase_c"/>
    <property type="match status" value="1"/>
</dbReference>
<dbReference type="GO" id="GO:0016301">
    <property type="term" value="F:kinase activity"/>
    <property type="evidence" value="ECO:0007669"/>
    <property type="project" value="UniProtKB-KW"/>
</dbReference>
<evidence type="ECO:0000256" key="7">
    <source>
        <dbReference type="ARBA" id="ARBA00022777"/>
    </source>
</evidence>
<feature type="transmembrane region" description="Helical" evidence="12">
    <location>
        <begin position="7"/>
        <end position="26"/>
    </location>
</feature>
<keyword evidence="2" id="KW-1003">Cell membrane</keyword>
<keyword evidence="6" id="KW-0547">Nucleotide-binding</keyword>
<dbReference type="InterPro" id="IPR036890">
    <property type="entry name" value="HATPase_C_sf"/>
</dbReference>
<keyword evidence="10" id="KW-0902">Two-component regulatory system</keyword>
<keyword evidence="11 12" id="KW-0472">Membrane</keyword>
<comment type="subcellular location">
    <subcellularLocation>
        <location evidence="1">Cell membrane</location>
        <topology evidence="1">Multi-pass membrane protein</topology>
    </subcellularLocation>
</comment>
<evidence type="ECO:0000256" key="11">
    <source>
        <dbReference type="ARBA" id="ARBA00023136"/>
    </source>
</evidence>
<dbReference type="InterPro" id="IPR003594">
    <property type="entry name" value="HATPase_dom"/>
</dbReference>
<keyword evidence="15" id="KW-1185">Reference proteome</keyword>
<keyword evidence="7 14" id="KW-0418">Kinase</keyword>
<sequence>MKFQYKLMLLIIVLILSIISILGISFQKVIEDALEQEIGQRALDVAETLALNQTIIDAFQSNDPAAAMNQTAKAAFEVSEAEFITIANHEGIRYYHPKQSRIGLPSVGGDNDPVLLEGRSIISKAEGSLGLSVRGKAPIMSEGNVIGFVSVGFLAEGIESTALVYERIVLFIGLGTLILGLLGTVFITRSLKRATLGMEPNEIGRLYQEKQAIVESVGEGLVAFNQIGEITLMNTRAKKLLNLDPENDYTGTSMSDMDHSPVLTELSLQSDGTNKNQEAISMTKGIVVQKVPIWNKGKEWMGTVFSLRDTSDFIELTERLSQTQDYADALRAQTHEFSNKLYVLSGLLQLESYQEAIDYIDEESQAQFKKTSTFTDKQVDSWLHALLIGKQHQAEEKGIDCDILLSEQPIALDNKQKRPVLTIVGNLLDNAMDAVLKPGAQQKKIAISFTYTDKSLSMMVQDWGVGLGALSIDSLLETGYSTKTQKNHGYGMRIVQEMVDGLEGTLHHRSNTEAVTTIEVIIPIEQ</sequence>
<dbReference type="InterPro" id="IPR029151">
    <property type="entry name" value="Sensor-like_sf"/>
</dbReference>
<evidence type="ECO:0000256" key="3">
    <source>
        <dbReference type="ARBA" id="ARBA00022553"/>
    </source>
</evidence>
<dbReference type="PROSITE" id="PS50109">
    <property type="entry name" value="HIS_KIN"/>
    <property type="match status" value="1"/>
</dbReference>
<evidence type="ECO:0000256" key="10">
    <source>
        <dbReference type="ARBA" id="ARBA00023012"/>
    </source>
</evidence>
<accession>A0ABT0XIN3</accession>
<organism evidence="14 15">
    <name type="scientific">Alkalicoccobacillus plakortidis</name>
    <dbReference type="NCBI Taxonomy" id="444060"/>
    <lineage>
        <taxon>Bacteria</taxon>
        <taxon>Bacillati</taxon>
        <taxon>Bacillota</taxon>
        <taxon>Bacilli</taxon>
        <taxon>Bacillales</taxon>
        <taxon>Bacillaceae</taxon>
        <taxon>Alkalicoccobacillus</taxon>
    </lineage>
</organism>
<dbReference type="SUPFAM" id="SSF55874">
    <property type="entry name" value="ATPase domain of HSP90 chaperone/DNA topoisomerase II/histidine kinase"/>
    <property type="match status" value="1"/>
</dbReference>
<dbReference type="EMBL" id="JAMQJY010000001">
    <property type="protein sequence ID" value="MCM2675754.1"/>
    <property type="molecule type" value="Genomic_DNA"/>
</dbReference>
<reference evidence="14" key="1">
    <citation type="submission" date="2022-06" db="EMBL/GenBank/DDBJ databases">
        <title>Alkalicoccobacillus porphyridii sp. nov., isolated from a marine red alga, Porphyridium purpureum and reclassification of Shouchella plakortidis and Shouchella gibsonii as Alkalicoccobacillus plakortidis comb. nov. and Alkalicoccobacillus gibsonii comb. nov.</title>
        <authorList>
            <person name="Kim K.H."/>
            <person name="Lee J.K."/>
            <person name="Han D.M."/>
            <person name="Baek J.H."/>
            <person name="Jeon C.O."/>
        </authorList>
    </citation>
    <scope>NUCLEOTIDE SEQUENCE</scope>
    <source>
        <strain evidence="14">DSM 19153</strain>
    </source>
</reference>
<evidence type="ECO:0000313" key="15">
    <source>
        <dbReference type="Proteomes" id="UP001203665"/>
    </source>
</evidence>
<keyword evidence="8" id="KW-0067">ATP-binding</keyword>
<dbReference type="Pfam" id="PF14689">
    <property type="entry name" value="SPOB_a"/>
    <property type="match status" value="1"/>
</dbReference>
<feature type="transmembrane region" description="Helical" evidence="12">
    <location>
        <begin position="168"/>
        <end position="188"/>
    </location>
</feature>
<dbReference type="InterPro" id="IPR005467">
    <property type="entry name" value="His_kinase_dom"/>
</dbReference>
<dbReference type="Pfam" id="PF02518">
    <property type="entry name" value="HATPase_c"/>
    <property type="match status" value="1"/>
</dbReference>
<keyword evidence="5 12" id="KW-0812">Transmembrane</keyword>
<evidence type="ECO:0000256" key="1">
    <source>
        <dbReference type="ARBA" id="ARBA00004651"/>
    </source>
</evidence>
<evidence type="ECO:0000256" key="12">
    <source>
        <dbReference type="SAM" id="Phobius"/>
    </source>
</evidence>
<dbReference type="Gene3D" id="3.30.565.10">
    <property type="entry name" value="Histidine kinase-like ATPase, C-terminal domain"/>
    <property type="match status" value="1"/>
</dbReference>
<keyword evidence="9 12" id="KW-1133">Transmembrane helix</keyword>
<evidence type="ECO:0000256" key="9">
    <source>
        <dbReference type="ARBA" id="ARBA00022989"/>
    </source>
</evidence>
<keyword evidence="3" id="KW-0597">Phosphoprotein</keyword>
<dbReference type="InterPro" id="IPR016120">
    <property type="entry name" value="Sig_transdc_His_kin_SpoOB"/>
</dbReference>
<dbReference type="Proteomes" id="UP001203665">
    <property type="component" value="Unassembled WGS sequence"/>
</dbReference>
<evidence type="ECO:0000259" key="13">
    <source>
        <dbReference type="PROSITE" id="PS50109"/>
    </source>
</evidence>
<evidence type="ECO:0000256" key="6">
    <source>
        <dbReference type="ARBA" id="ARBA00022741"/>
    </source>
</evidence>
<dbReference type="RefSeq" id="WP_251606899.1">
    <property type="nucleotide sequence ID" value="NZ_JAMQJY010000001.1"/>
</dbReference>
<dbReference type="SUPFAM" id="SSF55890">
    <property type="entry name" value="Sporulation response regulatory protein Spo0B"/>
    <property type="match status" value="1"/>
</dbReference>
<evidence type="ECO:0000256" key="5">
    <source>
        <dbReference type="ARBA" id="ARBA00022692"/>
    </source>
</evidence>
<comment type="caution">
    <text evidence="14">The sequence shown here is derived from an EMBL/GenBank/DDBJ whole genome shotgun (WGS) entry which is preliminary data.</text>
</comment>
<dbReference type="Gene3D" id="3.30.450.20">
    <property type="entry name" value="PAS domain"/>
    <property type="match status" value="2"/>
</dbReference>
<gene>
    <name evidence="14" type="ORF">NDM98_09785</name>
</gene>
<proteinExistence type="predicted"/>
<protein>
    <submittedName>
        <fullName evidence="14">Sensor histidine kinase</fullName>
    </submittedName>
</protein>
<evidence type="ECO:0000256" key="8">
    <source>
        <dbReference type="ARBA" id="ARBA00022840"/>
    </source>
</evidence>
<dbReference type="Gene3D" id="1.10.287.130">
    <property type="match status" value="1"/>
</dbReference>
<evidence type="ECO:0000313" key="14">
    <source>
        <dbReference type="EMBL" id="MCM2675754.1"/>
    </source>
</evidence>
<name>A0ABT0XIN3_9BACI</name>
<dbReference type="PANTHER" id="PTHR43547:SF10">
    <property type="entry name" value="SENSOR HISTIDINE KINASE DCUS"/>
    <property type="match status" value="1"/>
</dbReference>
<dbReference type="Pfam" id="PF17203">
    <property type="entry name" value="sCache_3_2"/>
    <property type="match status" value="1"/>
</dbReference>